<protein>
    <recommendedName>
        <fullName evidence="4">S-adenosyl-L-methionine-dependent methyltransferase</fullName>
    </recommendedName>
</protein>
<dbReference type="Proteomes" id="UP000269721">
    <property type="component" value="Unassembled WGS sequence"/>
</dbReference>
<name>A0A4P9WP80_9FUNG</name>
<dbReference type="AlphaFoldDB" id="A0A4P9WP80"/>
<feature type="region of interest" description="Disordered" evidence="1">
    <location>
        <begin position="29"/>
        <end position="52"/>
    </location>
</feature>
<sequence>MADATDTALVSSTNHYLDTERTPPTCWKCSGTGSLPTKPASPRDPSEPAQRKQCPVCKGFKHIAAQPRVSSKPAVRPFKKPPPVGPPACFALTDPEVAPGPGEFLSSLCGSWGIYQIVDGHRYTTDDVCTAMVAYRHLARLHAPHPPTVEKHLDIGTGLSSVLLMTAHRFHTTLKQSVGVEAQTIHVRLAQRSIALNGLAATASIRHGDLRDLARGDPGGLIPEGAVFDLVTGTPPYFPAAEGALPTVAGRGQCAFELRGGCEVYFDAAARFMAPGPRSRFVVCQTSREIRRMERAAKASGLRIMERWDVYGREGKAGPLFCVFCAARPDPDEAVGQGYDVRTLFVLLVESGRPLPE</sequence>
<proteinExistence type="predicted"/>
<dbReference type="InterPro" id="IPR029063">
    <property type="entry name" value="SAM-dependent_MTases_sf"/>
</dbReference>
<dbReference type="PANTHER" id="PTHR47739">
    <property type="entry name" value="TRNA1(VAL) (ADENINE(37)-N6)-METHYLTRANSFERASE"/>
    <property type="match status" value="1"/>
</dbReference>
<dbReference type="InterPro" id="IPR050210">
    <property type="entry name" value="tRNA_Adenine-N(6)_MTase"/>
</dbReference>
<organism evidence="2 3">
    <name type="scientific">Blyttiomyces helicus</name>
    <dbReference type="NCBI Taxonomy" id="388810"/>
    <lineage>
        <taxon>Eukaryota</taxon>
        <taxon>Fungi</taxon>
        <taxon>Fungi incertae sedis</taxon>
        <taxon>Chytridiomycota</taxon>
        <taxon>Chytridiomycota incertae sedis</taxon>
        <taxon>Chytridiomycetes</taxon>
        <taxon>Chytridiomycetes incertae sedis</taxon>
        <taxon>Blyttiomyces</taxon>
    </lineage>
</organism>
<accession>A0A4P9WP80</accession>
<dbReference type="EMBL" id="KZ994007">
    <property type="protein sequence ID" value="RKO94115.1"/>
    <property type="molecule type" value="Genomic_DNA"/>
</dbReference>
<dbReference type="OrthoDB" id="2099474at2759"/>
<dbReference type="SUPFAM" id="SSF53335">
    <property type="entry name" value="S-adenosyl-L-methionine-dependent methyltransferases"/>
    <property type="match status" value="1"/>
</dbReference>
<evidence type="ECO:0000313" key="3">
    <source>
        <dbReference type="Proteomes" id="UP000269721"/>
    </source>
</evidence>
<keyword evidence="3" id="KW-1185">Reference proteome</keyword>
<evidence type="ECO:0008006" key="4">
    <source>
        <dbReference type="Google" id="ProtNLM"/>
    </source>
</evidence>
<evidence type="ECO:0000256" key="1">
    <source>
        <dbReference type="SAM" id="MobiDB-lite"/>
    </source>
</evidence>
<gene>
    <name evidence="2" type="ORF">BDK51DRAFT_33639</name>
</gene>
<dbReference type="PANTHER" id="PTHR47739:SF1">
    <property type="entry name" value="TRNA1(VAL) (ADENINE(37)-N6)-METHYLTRANSFERASE"/>
    <property type="match status" value="1"/>
</dbReference>
<dbReference type="Gene3D" id="3.40.50.150">
    <property type="entry name" value="Vaccinia Virus protein VP39"/>
    <property type="match status" value="1"/>
</dbReference>
<reference evidence="3" key="1">
    <citation type="journal article" date="2018" name="Nat. Microbiol.">
        <title>Leveraging single-cell genomics to expand the fungal tree of life.</title>
        <authorList>
            <person name="Ahrendt S.R."/>
            <person name="Quandt C.A."/>
            <person name="Ciobanu D."/>
            <person name="Clum A."/>
            <person name="Salamov A."/>
            <person name="Andreopoulos B."/>
            <person name="Cheng J.F."/>
            <person name="Woyke T."/>
            <person name="Pelin A."/>
            <person name="Henrissat B."/>
            <person name="Reynolds N.K."/>
            <person name="Benny G.L."/>
            <person name="Smith M.E."/>
            <person name="James T.Y."/>
            <person name="Grigoriev I.V."/>
        </authorList>
    </citation>
    <scope>NUCLEOTIDE SEQUENCE [LARGE SCALE GENOMIC DNA]</scope>
</reference>
<evidence type="ECO:0000313" key="2">
    <source>
        <dbReference type="EMBL" id="RKO94115.1"/>
    </source>
</evidence>